<gene>
    <name evidence="12" type="primary">flgJ</name>
    <name evidence="12" type="ORF">PQU95_14910</name>
</gene>
<comment type="similarity">
    <text evidence="3">In the N-terminal section; belongs to the FlgJ family.</text>
</comment>
<feature type="domain" description="Mannosyl-glycoprotein endo-beta-N-acetylglucosamidase-like" evidence="11">
    <location>
        <begin position="143"/>
        <end position="298"/>
    </location>
</feature>
<dbReference type="Gene3D" id="1.10.530.10">
    <property type="match status" value="1"/>
</dbReference>
<comment type="subcellular location">
    <subcellularLocation>
        <location evidence="2">Periplasm</location>
    </subcellularLocation>
</comment>
<proteinExistence type="inferred from homology"/>
<keyword evidence="7 12" id="KW-0378">Hydrolase</keyword>
<protein>
    <recommendedName>
        <fullName evidence="5">Peptidoglycan hydrolase FlgJ</fullName>
    </recommendedName>
    <alternativeName>
        <fullName evidence="10">Muramidase FlgJ</fullName>
    </alternativeName>
</protein>
<name>A0ABT5J0Y5_9NEIS</name>
<comment type="caution">
    <text evidence="12">The sequence shown here is derived from an EMBL/GenBank/DDBJ whole genome shotgun (WGS) entry which is preliminary data.</text>
</comment>
<dbReference type="Gene3D" id="2.10.70.40">
    <property type="entry name" value="peptidoglycan hydrolase"/>
    <property type="match status" value="1"/>
</dbReference>
<evidence type="ECO:0000256" key="9">
    <source>
        <dbReference type="ARBA" id="ARBA00023316"/>
    </source>
</evidence>
<dbReference type="RefSeq" id="WP_272752739.1">
    <property type="nucleotide sequence ID" value="NZ_JAQQLF010000021.1"/>
</dbReference>
<dbReference type="InterPro" id="IPR019301">
    <property type="entry name" value="Flagellar_prot_FlgJ_N"/>
</dbReference>
<evidence type="ECO:0000256" key="1">
    <source>
        <dbReference type="ARBA" id="ARBA00002954"/>
    </source>
</evidence>
<comment type="function">
    <text evidence="1">Flagellum-specific muramidase which hydrolyzes the peptidoglycan layer to assemble the rod structure in the periplasmic space.</text>
</comment>
<organism evidence="12 13">
    <name type="scientific">Vogesella aquatica</name>
    <dbReference type="NCBI Taxonomy" id="2984206"/>
    <lineage>
        <taxon>Bacteria</taxon>
        <taxon>Pseudomonadati</taxon>
        <taxon>Pseudomonadota</taxon>
        <taxon>Betaproteobacteria</taxon>
        <taxon>Neisseriales</taxon>
        <taxon>Chromobacteriaceae</taxon>
        <taxon>Vogesella</taxon>
    </lineage>
</organism>
<evidence type="ECO:0000256" key="3">
    <source>
        <dbReference type="ARBA" id="ARBA00006880"/>
    </source>
</evidence>
<dbReference type="Proteomes" id="UP001219956">
    <property type="component" value="Unassembled WGS sequence"/>
</dbReference>
<evidence type="ECO:0000256" key="8">
    <source>
        <dbReference type="ARBA" id="ARBA00023295"/>
    </source>
</evidence>
<evidence type="ECO:0000313" key="13">
    <source>
        <dbReference type="Proteomes" id="UP001219956"/>
    </source>
</evidence>
<dbReference type="PANTHER" id="PTHR33308:SF9">
    <property type="entry name" value="PEPTIDOGLYCAN HYDROLASE FLGJ"/>
    <property type="match status" value="1"/>
</dbReference>
<keyword evidence="8" id="KW-0326">Glycosidase</keyword>
<sequence>MINPNSTANRLAMDPEATRAMSDLARKDPKEAVKQVAGQFEAMLMGQLMSSMRASSLSDEEDSQEMDTYRGMYDQQIVQTMVQAGGFGLADALSGYLLKSLPDVPAEIAAEPAALPAAPVVRKALGAYEAAATAAQAPAVTSSDPLPGSKQSFVDTMLPHASQAAARLGVAPEVLVGHAALESGWGQRAIRHPDGRNSYNLFGIKATPGWKGDVVDTMTTEYEGGVAQKQLGTFRSYPSLQAAFDDYARLLSDNPRYQQALNQGQNVAGFATALQRGGYATDPAYAQKLQAVIRTVASI</sequence>
<evidence type="ECO:0000313" key="12">
    <source>
        <dbReference type="EMBL" id="MDC7718497.1"/>
    </source>
</evidence>
<evidence type="ECO:0000256" key="5">
    <source>
        <dbReference type="ARBA" id="ARBA00013433"/>
    </source>
</evidence>
<dbReference type="PRINTS" id="PR01002">
    <property type="entry name" value="FLGFLGJ"/>
</dbReference>
<dbReference type="InterPro" id="IPR002901">
    <property type="entry name" value="MGlyc_endo_b_GlcNAc-like_dom"/>
</dbReference>
<dbReference type="Pfam" id="PF01832">
    <property type="entry name" value="Glucosaminidase"/>
    <property type="match status" value="1"/>
</dbReference>
<keyword evidence="13" id="KW-1185">Reference proteome</keyword>
<dbReference type="EMBL" id="JAQQLF010000021">
    <property type="protein sequence ID" value="MDC7718497.1"/>
    <property type="molecule type" value="Genomic_DNA"/>
</dbReference>
<evidence type="ECO:0000256" key="7">
    <source>
        <dbReference type="ARBA" id="ARBA00022801"/>
    </source>
</evidence>
<evidence type="ECO:0000256" key="2">
    <source>
        <dbReference type="ARBA" id="ARBA00004418"/>
    </source>
</evidence>
<keyword evidence="12" id="KW-0966">Cell projection</keyword>
<evidence type="ECO:0000256" key="4">
    <source>
        <dbReference type="ARBA" id="ARBA00007974"/>
    </source>
</evidence>
<keyword evidence="12" id="KW-0969">Cilium</keyword>
<evidence type="ECO:0000259" key="11">
    <source>
        <dbReference type="SMART" id="SM00047"/>
    </source>
</evidence>
<dbReference type="Pfam" id="PF10135">
    <property type="entry name" value="Rod-binding"/>
    <property type="match status" value="1"/>
</dbReference>
<keyword evidence="6" id="KW-0574">Periplasm</keyword>
<comment type="similarity">
    <text evidence="4">In the C-terminal section; belongs to the glycosyl hydrolase 73 family.</text>
</comment>
<keyword evidence="9" id="KW-0961">Cell wall biogenesis/degradation</keyword>
<reference evidence="12 13" key="1">
    <citation type="submission" date="2023-01" db="EMBL/GenBank/DDBJ databases">
        <title>Novel species of the genus Vogesella isolated from rivers.</title>
        <authorList>
            <person name="Lu H."/>
        </authorList>
    </citation>
    <scope>NUCLEOTIDE SEQUENCE [LARGE SCALE GENOMIC DNA]</scope>
    <source>
        <strain evidence="12 13">DC21W</strain>
    </source>
</reference>
<evidence type="ECO:0000256" key="10">
    <source>
        <dbReference type="ARBA" id="ARBA00030835"/>
    </source>
</evidence>
<accession>A0ABT5J0Y5</accession>
<dbReference type="PANTHER" id="PTHR33308">
    <property type="entry name" value="PEPTIDOGLYCAN HYDROLASE FLGJ"/>
    <property type="match status" value="1"/>
</dbReference>
<dbReference type="SMART" id="SM00047">
    <property type="entry name" value="LYZ2"/>
    <property type="match status" value="1"/>
</dbReference>
<dbReference type="NCBIfam" id="TIGR02541">
    <property type="entry name" value="flagell_FlgJ"/>
    <property type="match status" value="1"/>
</dbReference>
<evidence type="ECO:0000256" key="6">
    <source>
        <dbReference type="ARBA" id="ARBA00022764"/>
    </source>
</evidence>
<dbReference type="GO" id="GO:0016787">
    <property type="term" value="F:hydrolase activity"/>
    <property type="evidence" value="ECO:0007669"/>
    <property type="project" value="UniProtKB-KW"/>
</dbReference>
<dbReference type="InterPro" id="IPR051056">
    <property type="entry name" value="Glycosyl_Hydrolase_73"/>
</dbReference>
<keyword evidence="12" id="KW-0282">Flagellum</keyword>
<dbReference type="InterPro" id="IPR013377">
    <property type="entry name" value="FlgJ"/>
</dbReference>